<dbReference type="EMBL" id="JAZGSY010000394">
    <property type="protein sequence ID" value="KAL1836580.1"/>
    <property type="molecule type" value="Genomic_DNA"/>
</dbReference>
<evidence type="ECO:0000313" key="2">
    <source>
        <dbReference type="EMBL" id="KAL1836580.1"/>
    </source>
</evidence>
<feature type="compositionally biased region" description="Polar residues" evidence="1">
    <location>
        <begin position="867"/>
        <end position="880"/>
    </location>
</feature>
<feature type="compositionally biased region" description="Basic and acidic residues" evidence="1">
    <location>
        <begin position="677"/>
        <end position="686"/>
    </location>
</feature>
<feature type="region of interest" description="Disordered" evidence="1">
    <location>
        <begin position="433"/>
        <end position="1182"/>
    </location>
</feature>
<accession>A0ABR3V492</accession>
<feature type="compositionally biased region" description="Basic and acidic residues" evidence="1">
    <location>
        <begin position="920"/>
        <end position="929"/>
    </location>
</feature>
<proteinExistence type="predicted"/>
<dbReference type="Proteomes" id="UP001583172">
    <property type="component" value="Unassembled WGS sequence"/>
</dbReference>
<feature type="compositionally biased region" description="Low complexity" evidence="1">
    <location>
        <begin position="475"/>
        <end position="486"/>
    </location>
</feature>
<comment type="caution">
    <text evidence="2">The sequence shown here is derived from an EMBL/GenBank/DDBJ whole genome shotgun (WGS) entry which is preliminary data.</text>
</comment>
<feature type="compositionally biased region" description="Basic and acidic residues" evidence="1">
    <location>
        <begin position="697"/>
        <end position="708"/>
    </location>
</feature>
<feature type="compositionally biased region" description="Basic and acidic residues" evidence="1">
    <location>
        <begin position="252"/>
        <end position="264"/>
    </location>
</feature>
<feature type="compositionally biased region" description="Acidic residues" evidence="1">
    <location>
        <begin position="599"/>
        <end position="612"/>
    </location>
</feature>
<evidence type="ECO:0000313" key="3">
    <source>
        <dbReference type="Proteomes" id="UP001583172"/>
    </source>
</evidence>
<sequence length="1317" mass="141163">MESSVSARRGSSDSVCRLVPPCKHTHFGSEKSSNVRPVGKYNATEDNLLNGLAALRRGKVYGAQEFLARAERWYKAELDRISHRETAREDTGTRPGSHRPKIALDPNLGPGPETPVVVPVEPKHPTTAAITTNISPRTPKRPTATLRTPLSGRVQKRQPTRIQPSRAAKDRAVAALLRFAPTPRPPRWQRDHGVPNAPPPPSETQQQLASSLIGAPGPTLLGPSPAQTPAHDPRIGSSTGNNDRPGGISDFHTAEKDTKEEELRRRHSAIRGSGTAPAPAPASPDPNETRGDYTLIPPSPPLRSTLSWLDIPDAAVAAKAASTGNGARSRGNSGSRGIGDDGSGDAIDNGGGRNWSLPSPVRFAGGYPRYGYLSGKGAVAVSSQQQQQQGQLSSAPSSPSVQPPGLDIEVAYFVARLKQIVKSKISGMLFAREREREEQRRQQQQQQQQQVYVNNNGTSGGGHAQGDDEEGENSVAARVPRIVAVPGIDHDHDDVRETEENESPQPPSSEESGGGPIYPPEPRHQAQGPEADVAMEAAHRNANWAISSGGGDEEQEQPGVSLVEEESVPIPNTDSVPRSEDQPQFEHQAPSISSPQSADDGDVQMEEPEEEVIVITQTKISGQSESQAEVSHDTHDGDTQMEVMEEEERIGAPDQPQTQADFSQERQEGTIQLEEPAAEKTPKPTERQPQPQPDSPRFAEEVDVRMQEPTEDVPLSTVDEAAQPTLQPDSPRGTQDGDVQITEPAEEVVVTVHSSQADPDIQMEDPAEEGTTRDKAGGPQSQSDTSHSRDGGAQIEEPEDAALSTPDEAGEQPYIEFLPHSQDGDVQMEEPAEKGAVSESDDGRQPQPSVNPPHGPRTGDVQMEEPGNSSQFSTDMQSGEPTDRAAVIAQDEVGQPQHQDEPQDEPHDEYSPFTPSGETEMERPVDSHSPDIAQIEESIKDTAVGTHYEDGQGQPRRDYSHSPHDGDVQMEEAGDSHSPAADVQAKDPTEPAAAVANTTGNSSQAEPQLSSPPHTQEGGDIQMKDPANDGEEEERATQESTAQPQPEPHLDPPHDGPQDVDIHMAPPSEQSPVSPLKRSKNWQLQPPPSPAVREFVTRLEALTASLGDGDERSGNGKSGGSGVSDDGGARLDNAEPHPSSQPPHPPPPTMTVETTELPPGTDNNNNTDPTSDTSPPPPTSRITAAAATASTNPANTTEQIIEVTSPIPHADMEISPTLGRWRRRRSRNSPGTVGLTISHDEPSRGIVDPPPVSPTVTDLGANGNDHNVVEAFGLKFAIRLGLICVRSDHFSHMGSRSTGLGAKDVEVEFGRARFRML</sequence>
<feature type="compositionally biased region" description="Polar residues" evidence="1">
    <location>
        <begin position="615"/>
        <end position="629"/>
    </location>
</feature>
<feature type="compositionally biased region" description="Low complexity" evidence="1">
    <location>
        <begin position="1150"/>
        <end position="1173"/>
    </location>
</feature>
<keyword evidence="3" id="KW-1185">Reference proteome</keyword>
<feature type="compositionally biased region" description="Polar residues" evidence="1">
    <location>
        <begin position="996"/>
        <end position="1014"/>
    </location>
</feature>
<feature type="compositionally biased region" description="Low complexity" evidence="1">
    <location>
        <begin position="110"/>
        <end position="120"/>
    </location>
</feature>
<organism evidence="2 3">
    <name type="scientific">Humicola insolens</name>
    <name type="common">Soft-rot fungus</name>
    <dbReference type="NCBI Taxonomy" id="85995"/>
    <lineage>
        <taxon>Eukaryota</taxon>
        <taxon>Fungi</taxon>
        <taxon>Dikarya</taxon>
        <taxon>Ascomycota</taxon>
        <taxon>Pezizomycotina</taxon>
        <taxon>Sordariomycetes</taxon>
        <taxon>Sordariomycetidae</taxon>
        <taxon>Sordariales</taxon>
        <taxon>Chaetomiaceae</taxon>
        <taxon>Mycothermus</taxon>
    </lineage>
</organism>
<feature type="region of interest" description="Disordered" evidence="1">
    <location>
        <begin position="318"/>
        <end position="360"/>
    </location>
</feature>
<feature type="compositionally biased region" description="Low complexity" evidence="1">
    <location>
        <begin position="318"/>
        <end position="333"/>
    </location>
</feature>
<feature type="compositionally biased region" description="Basic and acidic residues" evidence="1">
    <location>
        <begin position="947"/>
        <end position="967"/>
    </location>
</feature>
<feature type="region of interest" description="Disordered" evidence="1">
    <location>
        <begin position="378"/>
        <end position="405"/>
    </location>
</feature>
<feature type="region of interest" description="Disordered" evidence="1">
    <location>
        <begin position="84"/>
        <end position="306"/>
    </location>
</feature>
<feature type="region of interest" description="Disordered" evidence="1">
    <location>
        <begin position="1223"/>
        <end position="1249"/>
    </location>
</feature>
<feature type="compositionally biased region" description="Pro residues" evidence="1">
    <location>
        <begin position="1139"/>
        <end position="1149"/>
    </location>
</feature>
<protein>
    <submittedName>
        <fullName evidence="2">Uncharacterized protein</fullName>
    </submittedName>
</protein>
<feature type="compositionally biased region" description="Basic and acidic residues" evidence="1">
    <location>
        <begin position="1048"/>
        <end position="1062"/>
    </location>
</feature>
<gene>
    <name evidence="2" type="ORF">VTJ49DRAFT_4905</name>
</gene>
<feature type="compositionally biased region" description="Basic and acidic residues" evidence="1">
    <location>
        <begin position="898"/>
        <end position="910"/>
    </location>
</feature>
<evidence type="ECO:0000256" key="1">
    <source>
        <dbReference type="SAM" id="MobiDB-lite"/>
    </source>
</evidence>
<name>A0ABR3V492_HUMIN</name>
<reference evidence="2 3" key="1">
    <citation type="journal article" date="2024" name="Commun. Biol.">
        <title>Comparative genomic analysis of thermophilic fungi reveals convergent evolutionary adaptations and gene losses.</title>
        <authorList>
            <person name="Steindorff A.S."/>
            <person name="Aguilar-Pontes M.V."/>
            <person name="Robinson A.J."/>
            <person name="Andreopoulos B."/>
            <person name="LaButti K."/>
            <person name="Kuo A."/>
            <person name="Mondo S."/>
            <person name="Riley R."/>
            <person name="Otillar R."/>
            <person name="Haridas S."/>
            <person name="Lipzen A."/>
            <person name="Grimwood J."/>
            <person name="Schmutz J."/>
            <person name="Clum A."/>
            <person name="Reid I.D."/>
            <person name="Moisan M.C."/>
            <person name="Butler G."/>
            <person name="Nguyen T.T.M."/>
            <person name="Dewar K."/>
            <person name="Conant G."/>
            <person name="Drula E."/>
            <person name="Henrissat B."/>
            <person name="Hansel C."/>
            <person name="Singer S."/>
            <person name="Hutchinson M.I."/>
            <person name="de Vries R.P."/>
            <person name="Natvig D.O."/>
            <person name="Powell A.J."/>
            <person name="Tsang A."/>
            <person name="Grigoriev I.V."/>
        </authorList>
    </citation>
    <scope>NUCLEOTIDE SEQUENCE [LARGE SCALE GENOMIC DNA]</scope>
    <source>
        <strain evidence="2 3">CBS 620.91</strain>
    </source>
</reference>